<dbReference type="InterPro" id="IPR020013">
    <property type="entry name" value="Flagellar_FlgE/F/G"/>
</dbReference>
<keyword evidence="8" id="KW-0966">Cell projection</keyword>
<dbReference type="PANTHER" id="PTHR30435">
    <property type="entry name" value="FLAGELLAR PROTEIN"/>
    <property type="match status" value="1"/>
</dbReference>
<feature type="domain" description="Flagellar basal body rod protein N-terminal" evidence="5">
    <location>
        <begin position="5"/>
        <end position="35"/>
    </location>
</feature>
<evidence type="ECO:0000313" key="8">
    <source>
        <dbReference type="EMBL" id="SDM75500.1"/>
    </source>
</evidence>
<evidence type="ECO:0000256" key="4">
    <source>
        <dbReference type="RuleBase" id="RU362116"/>
    </source>
</evidence>
<dbReference type="EMBL" id="FNHB01000007">
    <property type="protein sequence ID" value="SDM75500.1"/>
    <property type="molecule type" value="Genomic_DNA"/>
</dbReference>
<dbReference type="Gene3D" id="2.60.98.20">
    <property type="entry name" value="Flagellar hook protein FlgE"/>
    <property type="match status" value="1"/>
</dbReference>
<evidence type="ECO:0000259" key="7">
    <source>
        <dbReference type="Pfam" id="PF22692"/>
    </source>
</evidence>
<keyword evidence="8" id="KW-0969">Cilium</keyword>
<evidence type="ECO:0000259" key="5">
    <source>
        <dbReference type="Pfam" id="PF00460"/>
    </source>
</evidence>
<comment type="similarity">
    <text evidence="2 4">Belongs to the flagella basal body rod proteins family.</text>
</comment>
<feature type="domain" description="Flagellar basal-body/hook protein C-terminal" evidence="6">
    <location>
        <begin position="402"/>
        <end position="446"/>
    </location>
</feature>
<dbReference type="STRING" id="146817.SAMN04488502_10737"/>
<keyword evidence="8" id="KW-0282">Flagellum</keyword>
<evidence type="ECO:0000313" key="9">
    <source>
        <dbReference type="Proteomes" id="UP000214880"/>
    </source>
</evidence>
<accession>A0A1G9VTK5</accession>
<dbReference type="GO" id="GO:0009425">
    <property type="term" value="C:bacterial-type flagellum basal body"/>
    <property type="evidence" value="ECO:0007669"/>
    <property type="project" value="UniProtKB-SubCell"/>
</dbReference>
<dbReference type="Pfam" id="PF06429">
    <property type="entry name" value="Flg_bbr_C"/>
    <property type="match status" value="1"/>
</dbReference>
<evidence type="ECO:0000259" key="6">
    <source>
        <dbReference type="Pfam" id="PF06429"/>
    </source>
</evidence>
<organism evidence="8 9">
    <name type="scientific">Dendrosporobacter quercicolus</name>
    <dbReference type="NCBI Taxonomy" id="146817"/>
    <lineage>
        <taxon>Bacteria</taxon>
        <taxon>Bacillati</taxon>
        <taxon>Bacillota</taxon>
        <taxon>Negativicutes</taxon>
        <taxon>Selenomonadales</taxon>
        <taxon>Sporomusaceae</taxon>
        <taxon>Dendrosporobacter</taxon>
    </lineage>
</organism>
<comment type="function">
    <text evidence="4">A flexible structure which links the flagellar filament to the drive apparatus in the basal body.</text>
</comment>
<evidence type="ECO:0000256" key="3">
    <source>
        <dbReference type="ARBA" id="ARBA00023143"/>
    </source>
</evidence>
<dbReference type="InterPro" id="IPR010930">
    <property type="entry name" value="Flg_bb/hook_C_dom"/>
</dbReference>
<dbReference type="OrthoDB" id="9804559at2"/>
<dbReference type="Pfam" id="PF00460">
    <property type="entry name" value="Flg_bb_rod"/>
    <property type="match status" value="1"/>
</dbReference>
<dbReference type="GO" id="GO:0071978">
    <property type="term" value="P:bacterial-type flagellum-dependent swarming motility"/>
    <property type="evidence" value="ECO:0007669"/>
    <property type="project" value="TreeGrafter"/>
</dbReference>
<feature type="domain" description="Flagellar hook protein FlgE/F/G-like D1" evidence="7">
    <location>
        <begin position="97"/>
        <end position="137"/>
    </location>
</feature>
<dbReference type="InterPro" id="IPR037058">
    <property type="entry name" value="Falgellar_hook_FlgE_sf"/>
</dbReference>
<dbReference type="RefSeq" id="WP_092074023.1">
    <property type="nucleotide sequence ID" value="NZ_FNHB01000007.1"/>
</dbReference>
<name>A0A1G9VTK5_9FIRM</name>
<keyword evidence="9" id="KW-1185">Reference proteome</keyword>
<comment type="subcellular location">
    <subcellularLocation>
        <location evidence="1 4">Bacterial flagellum basal body</location>
    </subcellularLocation>
</comment>
<sequence length="448" mass="45918">MMMSMYSALSGLKSQQTKLNVISNNIANVNTAGYKSQTVGFADLLSQTIAGATGANDATGKGGTNAQQIGLGVSVSSITTNMTTGSSQYTGNDTDLMISGSGFFILQGGSTGEYQFSRAGNFGVDASGNLTLDGYKVCGWQDNSSGSYNTQTEVEPLNLFSDSYTGNKKVIAPSATSEATLTGNLDPSAEAHGTYPTTIDTTGLSADGTSTMTVVDTQGNSYDVKVNFYKVGVDGTGTDSATTTWKWELADASSALTVTGGEGYLTFDANGKIITSDTAYATNPSVTLAATGASAGSAPFTVALDFTGVSTYSGDDDSGVTATANGYESGELQSYSMGSDGIITGTYSNGKQQTLGQIALAVFNNASGLEKIGNNLYATTANSGDYTGGVVAGTHGSGALSSGTLEMSNVDLASQLSEMMITQRAYQANSKIITTSDTILQEIINMVR</sequence>
<gene>
    <name evidence="8" type="ORF">SAMN04488502_10737</name>
</gene>
<dbReference type="InterPro" id="IPR019776">
    <property type="entry name" value="Flagellar_basal_body_rod_CS"/>
</dbReference>
<dbReference type="InterPro" id="IPR001444">
    <property type="entry name" value="Flag_bb_rod_N"/>
</dbReference>
<evidence type="ECO:0000256" key="1">
    <source>
        <dbReference type="ARBA" id="ARBA00004117"/>
    </source>
</evidence>
<proteinExistence type="inferred from homology"/>
<dbReference type="InterPro" id="IPR053967">
    <property type="entry name" value="LlgE_F_G-like_D1"/>
</dbReference>
<dbReference type="AlphaFoldDB" id="A0A1G9VTK5"/>
<dbReference type="PANTHER" id="PTHR30435:SF1">
    <property type="entry name" value="FLAGELLAR HOOK PROTEIN FLGE"/>
    <property type="match status" value="1"/>
</dbReference>
<dbReference type="SUPFAM" id="SSF117143">
    <property type="entry name" value="Flagellar hook protein flgE"/>
    <property type="match status" value="1"/>
</dbReference>
<dbReference type="NCBIfam" id="TIGR03506">
    <property type="entry name" value="FlgEFG_subfam"/>
    <property type="match status" value="1"/>
</dbReference>
<dbReference type="GO" id="GO:0005829">
    <property type="term" value="C:cytosol"/>
    <property type="evidence" value="ECO:0007669"/>
    <property type="project" value="TreeGrafter"/>
</dbReference>
<evidence type="ECO:0000256" key="2">
    <source>
        <dbReference type="ARBA" id="ARBA00009677"/>
    </source>
</evidence>
<protein>
    <recommendedName>
        <fullName evidence="4">Flagellar hook protein FlgE</fullName>
    </recommendedName>
</protein>
<dbReference type="PROSITE" id="PS00588">
    <property type="entry name" value="FLAGELLA_BB_ROD"/>
    <property type="match status" value="1"/>
</dbReference>
<reference evidence="8 9" key="1">
    <citation type="submission" date="2016-10" db="EMBL/GenBank/DDBJ databases">
        <authorList>
            <person name="de Groot N.N."/>
        </authorList>
    </citation>
    <scope>NUCLEOTIDE SEQUENCE [LARGE SCALE GENOMIC DNA]</scope>
    <source>
        <strain evidence="8 9">DSM 1736</strain>
    </source>
</reference>
<dbReference type="Pfam" id="PF22692">
    <property type="entry name" value="LlgE_F_G_D1"/>
    <property type="match status" value="1"/>
</dbReference>
<dbReference type="InterPro" id="IPR037925">
    <property type="entry name" value="FlgE/F/G-like"/>
</dbReference>
<dbReference type="GO" id="GO:0009424">
    <property type="term" value="C:bacterial-type flagellum hook"/>
    <property type="evidence" value="ECO:0007669"/>
    <property type="project" value="TreeGrafter"/>
</dbReference>
<keyword evidence="3 4" id="KW-0975">Bacterial flagellum</keyword>
<dbReference type="Proteomes" id="UP000214880">
    <property type="component" value="Unassembled WGS sequence"/>
</dbReference>